<dbReference type="Pfam" id="PF12388">
    <property type="entry name" value="Peptidase_M57"/>
    <property type="match status" value="1"/>
</dbReference>
<dbReference type="RefSeq" id="WP_123127553.1">
    <property type="nucleotide sequence ID" value="NZ_RJJD01000008.1"/>
</dbReference>
<keyword evidence="3" id="KW-1185">Reference proteome</keyword>
<dbReference type="AlphaFoldDB" id="A0A3M9MK57"/>
<sequence length="267" mass="28617">MKLTHTLKLAAVALVLGFSSCSSAEEEIVEKAAVSKETLAKIYEMGFGTTDVQVVEGGYLVEGDILLTDAELNAKHDHKFLRVGETEQYRTTNLVNAGTGRNITISIDPTLPSTYVTALDAAIARYNAQGLLITMSRVATGGNIYLKAAPKSAQYLASAGFPVNGNPHNQILIATRHIGTNPNQNWFATILAHEIGHCIGFRHTDYMDRSYSCGGSYTNEGASTVGAIHIPGTPTTADATSWMLACIGSGQNRPFNANDVTALKYLY</sequence>
<feature type="signal peptide" evidence="1">
    <location>
        <begin position="1"/>
        <end position="24"/>
    </location>
</feature>
<evidence type="ECO:0000256" key="1">
    <source>
        <dbReference type="SAM" id="SignalP"/>
    </source>
</evidence>
<organism evidence="2 3">
    <name type="scientific">Rufibacter latericius</name>
    <dbReference type="NCBI Taxonomy" id="2487040"/>
    <lineage>
        <taxon>Bacteria</taxon>
        <taxon>Pseudomonadati</taxon>
        <taxon>Bacteroidota</taxon>
        <taxon>Cytophagia</taxon>
        <taxon>Cytophagales</taxon>
        <taxon>Hymenobacteraceae</taxon>
        <taxon>Rufibacter</taxon>
    </lineage>
</organism>
<keyword evidence="2" id="KW-0645">Protease</keyword>
<accession>A0A3M9MK57</accession>
<dbReference type="GO" id="GO:0008237">
    <property type="term" value="F:metallopeptidase activity"/>
    <property type="evidence" value="ECO:0007669"/>
    <property type="project" value="InterPro"/>
</dbReference>
<keyword evidence="1" id="KW-0732">Signal</keyword>
<feature type="chain" id="PRO_5018071974" evidence="1">
    <location>
        <begin position="25"/>
        <end position="267"/>
    </location>
</feature>
<dbReference type="InterPro" id="IPR024079">
    <property type="entry name" value="MetalloPept_cat_dom_sf"/>
</dbReference>
<evidence type="ECO:0000313" key="3">
    <source>
        <dbReference type="Proteomes" id="UP000272117"/>
    </source>
</evidence>
<dbReference type="Proteomes" id="UP000272117">
    <property type="component" value="Unassembled WGS sequence"/>
</dbReference>
<dbReference type="EMBL" id="RJJD01000008">
    <property type="protein sequence ID" value="RNI25931.1"/>
    <property type="molecule type" value="Genomic_DNA"/>
</dbReference>
<comment type="caution">
    <text evidence="2">The sequence shown here is derived from an EMBL/GenBank/DDBJ whole genome shotgun (WGS) entry which is preliminary data.</text>
</comment>
<proteinExistence type="predicted"/>
<dbReference type="InterPro" id="IPR024653">
    <property type="entry name" value="Peptidase_M10/M27/M57"/>
</dbReference>
<dbReference type="SUPFAM" id="SSF55486">
    <property type="entry name" value="Metalloproteases ('zincins'), catalytic domain"/>
    <property type="match status" value="1"/>
</dbReference>
<name>A0A3M9MK57_9BACT</name>
<gene>
    <name evidence="2" type="ORF">EFB08_13925</name>
</gene>
<protein>
    <submittedName>
        <fullName evidence="2">Protease</fullName>
    </submittedName>
</protein>
<dbReference type="GO" id="GO:0006508">
    <property type="term" value="P:proteolysis"/>
    <property type="evidence" value="ECO:0007669"/>
    <property type="project" value="UniProtKB-KW"/>
</dbReference>
<reference evidence="2 3" key="1">
    <citation type="submission" date="2018-11" db="EMBL/GenBank/DDBJ databases">
        <title>Rufibacter latericius sp. nov., isolated from water in Baiyang Lake.</title>
        <authorList>
            <person name="Yang Y."/>
        </authorList>
    </citation>
    <scope>NUCLEOTIDE SEQUENCE [LARGE SCALE GENOMIC DNA]</scope>
    <source>
        <strain evidence="2 3">R-22-1c-1</strain>
    </source>
</reference>
<evidence type="ECO:0000313" key="2">
    <source>
        <dbReference type="EMBL" id="RNI25931.1"/>
    </source>
</evidence>
<dbReference type="OrthoDB" id="785995at2"/>
<dbReference type="PROSITE" id="PS51257">
    <property type="entry name" value="PROKAR_LIPOPROTEIN"/>
    <property type="match status" value="1"/>
</dbReference>
<dbReference type="Gene3D" id="3.40.390.10">
    <property type="entry name" value="Collagenase (Catalytic Domain)"/>
    <property type="match status" value="1"/>
</dbReference>
<keyword evidence="2" id="KW-0378">Hydrolase</keyword>